<dbReference type="RefSeq" id="WP_160763734.1">
    <property type="nucleotide sequence ID" value="NZ_WUPT01000001.1"/>
</dbReference>
<proteinExistence type="predicted"/>
<reference evidence="1 2" key="2">
    <citation type="submission" date="2020-03" db="EMBL/GenBank/DDBJ databases">
        <title>Kangsaoukella pontilimi gen. nov., sp. nov., a new member of the family Rhodobacteraceae isolated from a tidal mudflat.</title>
        <authorList>
            <person name="Kim I.S."/>
        </authorList>
    </citation>
    <scope>NUCLEOTIDE SEQUENCE [LARGE SCALE GENOMIC DNA]</scope>
    <source>
        <strain evidence="1 2">GH1-50</strain>
    </source>
</reference>
<dbReference type="Proteomes" id="UP000480350">
    <property type="component" value="Unassembled WGS sequence"/>
</dbReference>
<comment type="caution">
    <text evidence="1">The sequence shown here is derived from an EMBL/GenBank/DDBJ whole genome shotgun (WGS) entry which is preliminary data.</text>
</comment>
<reference evidence="1 2" key="1">
    <citation type="submission" date="2019-12" db="EMBL/GenBank/DDBJ databases">
        <authorList>
            <person name="Lee S.D."/>
        </authorList>
    </citation>
    <scope>NUCLEOTIDE SEQUENCE [LARGE SCALE GENOMIC DNA]</scope>
    <source>
        <strain evidence="1 2">GH1-50</strain>
    </source>
</reference>
<evidence type="ECO:0000313" key="2">
    <source>
        <dbReference type="Proteomes" id="UP000480350"/>
    </source>
</evidence>
<protein>
    <submittedName>
        <fullName evidence="1">Uncharacterized protein</fullName>
    </submittedName>
</protein>
<sequence length="185" mass="20508">MKTPQELNALCKDAAAAVENLDLKIAAALANGETLEELENERDRAATRVRQFQMAARSAEEQLEADRLRASREARSRRLAEAEVAADELMAAAEQIDQAFVALELAFERLTLAHLELQQRLRIAGFSDANRLVNTMRAGLRWSAYHFCDGAADALEVPRVPANRRQSLQKTLDAAIPRIVDEQAA</sequence>
<keyword evidence="2" id="KW-1185">Reference proteome</keyword>
<dbReference type="EMBL" id="WUPT01000001">
    <property type="protein sequence ID" value="MXQ07886.1"/>
    <property type="molecule type" value="Genomic_DNA"/>
</dbReference>
<dbReference type="AlphaFoldDB" id="A0A7C9IRT2"/>
<evidence type="ECO:0000313" key="1">
    <source>
        <dbReference type="EMBL" id="MXQ07886.1"/>
    </source>
</evidence>
<organism evidence="1 2">
    <name type="scientific">Kangsaoukella pontilimi</name>
    <dbReference type="NCBI Taxonomy" id="2691042"/>
    <lineage>
        <taxon>Bacteria</taxon>
        <taxon>Pseudomonadati</taxon>
        <taxon>Pseudomonadota</taxon>
        <taxon>Alphaproteobacteria</taxon>
        <taxon>Rhodobacterales</taxon>
        <taxon>Paracoccaceae</taxon>
        <taxon>Kangsaoukella</taxon>
    </lineage>
</organism>
<name>A0A7C9IRT2_9RHOB</name>
<accession>A0A7C9IRT2</accession>
<gene>
    <name evidence="1" type="ORF">GQ651_08510</name>
</gene>